<accession>A0A2I2G374</accession>
<dbReference type="OrthoDB" id="125347at2759"/>
<evidence type="ECO:0000256" key="1">
    <source>
        <dbReference type="SAM" id="MobiDB-lite"/>
    </source>
</evidence>
<dbReference type="EMBL" id="MSFO01000006">
    <property type="protein sequence ID" value="PLB47336.1"/>
    <property type="molecule type" value="Genomic_DNA"/>
</dbReference>
<organism evidence="2 3">
    <name type="scientific">Aspergillus steynii IBT 23096</name>
    <dbReference type="NCBI Taxonomy" id="1392250"/>
    <lineage>
        <taxon>Eukaryota</taxon>
        <taxon>Fungi</taxon>
        <taxon>Dikarya</taxon>
        <taxon>Ascomycota</taxon>
        <taxon>Pezizomycotina</taxon>
        <taxon>Eurotiomycetes</taxon>
        <taxon>Eurotiomycetidae</taxon>
        <taxon>Eurotiales</taxon>
        <taxon>Aspergillaceae</taxon>
        <taxon>Aspergillus</taxon>
        <taxon>Aspergillus subgen. Circumdati</taxon>
    </lineage>
</organism>
<dbReference type="VEuPathDB" id="FungiDB:P170DRAFT_239279"/>
<protein>
    <submittedName>
        <fullName evidence="2">Uncharacterized protein</fullName>
    </submittedName>
</protein>
<dbReference type="RefSeq" id="XP_024702638.1">
    <property type="nucleotide sequence ID" value="XM_024842945.1"/>
</dbReference>
<dbReference type="Proteomes" id="UP000234275">
    <property type="component" value="Unassembled WGS sequence"/>
</dbReference>
<dbReference type="PANTHER" id="PTHR38116:SF1">
    <property type="entry name" value="BZIP DOMAIN-CONTAINING PROTEIN"/>
    <property type="match status" value="1"/>
</dbReference>
<evidence type="ECO:0000313" key="2">
    <source>
        <dbReference type="EMBL" id="PLB47336.1"/>
    </source>
</evidence>
<reference evidence="2 3" key="1">
    <citation type="submission" date="2016-12" db="EMBL/GenBank/DDBJ databases">
        <title>The genomes of Aspergillus section Nigri reveals drivers in fungal speciation.</title>
        <authorList>
            <consortium name="DOE Joint Genome Institute"/>
            <person name="Vesth T.C."/>
            <person name="Nybo J."/>
            <person name="Theobald S."/>
            <person name="Brandl J."/>
            <person name="Frisvad J.C."/>
            <person name="Nielsen K.F."/>
            <person name="Lyhne E.K."/>
            <person name="Kogle M.E."/>
            <person name="Kuo A."/>
            <person name="Riley R."/>
            <person name="Clum A."/>
            <person name="Nolan M."/>
            <person name="Lipzen A."/>
            <person name="Salamov A."/>
            <person name="Henrissat B."/>
            <person name="Wiebenga A."/>
            <person name="De Vries R.P."/>
            <person name="Grigoriev I.V."/>
            <person name="Mortensen U.H."/>
            <person name="Andersen M.R."/>
            <person name="Baker S.E."/>
        </authorList>
    </citation>
    <scope>NUCLEOTIDE SEQUENCE [LARGE SCALE GENOMIC DNA]</scope>
    <source>
        <strain evidence="2 3">IBT 23096</strain>
    </source>
</reference>
<comment type="caution">
    <text evidence="2">The sequence shown here is derived from an EMBL/GenBank/DDBJ whole genome shotgun (WGS) entry which is preliminary data.</text>
</comment>
<dbReference type="GeneID" id="36550644"/>
<dbReference type="PANTHER" id="PTHR38116">
    <property type="entry name" value="CHROMOSOME 7, WHOLE GENOME SHOTGUN SEQUENCE"/>
    <property type="match status" value="1"/>
</dbReference>
<dbReference type="AlphaFoldDB" id="A0A2I2G374"/>
<keyword evidence="3" id="KW-1185">Reference proteome</keyword>
<sequence length="259" mass="29006">MTSRPCGHRLLAVKTYWSSKPPSDEKHSINLEVNTSIIQHAANLTISGKSSPSADHLLHLIYYNVFRALYRNKEILSQTAISLVPDHDDHPKILSPADFPSYAVTFPATSDLPGCLAPTELQMNLTHSTWISVLPFPRMRENLVLWDLCYDHSEMVNDLVGDLVDGKKYRSSGMVQTPPSPSPSPDGTGQLVISESEDDEVTTSRNGLIVWGEPYRMESWEVTPGFLRKWAWAVEGCDELIRSSNRWRMIRGEGPLTAS</sequence>
<gene>
    <name evidence="2" type="ORF">P170DRAFT_239279</name>
</gene>
<dbReference type="InterPro" id="IPR021833">
    <property type="entry name" value="DUF3425"/>
</dbReference>
<proteinExistence type="predicted"/>
<feature type="region of interest" description="Disordered" evidence="1">
    <location>
        <begin position="170"/>
        <end position="204"/>
    </location>
</feature>
<dbReference type="Pfam" id="PF11905">
    <property type="entry name" value="DUF3425"/>
    <property type="match status" value="1"/>
</dbReference>
<evidence type="ECO:0000313" key="3">
    <source>
        <dbReference type="Proteomes" id="UP000234275"/>
    </source>
</evidence>
<name>A0A2I2G374_9EURO</name>